<evidence type="ECO:0000256" key="1">
    <source>
        <dbReference type="ARBA" id="ARBA00022737"/>
    </source>
</evidence>
<reference evidence="5" key="1">
    <citation type="submission" date="2019-03" db="EMBL/GenBank/DDBJ databases">
        <title>Long read genome sequence of the mycoparasitic Pythium oligandrum ATCC 38472 isolated from sugarbeet rhizosphere.</title>
        <authorList>
            <person name="Gaulin E."/>
        </authorList>
    </citation>
    <scope>NUCLEOTIDE SEQUENCE</scope>
    <source>
        <strain evidence="5">ATCC 38472_TT</strain>
    </source>
</reference>
<dbReference type="EMBL" id="SPLM01000111">
    <property type="protein sequence ID" value="TMW58628.1"/>
    <property type="molecule type" value="Genomic_DNA"/>
</dbReference>
<dbReference type="SUPFAM" id="SSF52540">
    <property type="entry name" value="P-loop containing nucleoside triphosphate hydrolases"/>
    <property type="match status" value="1"/>
</dbReference>
<feature type="repeat" description="ANK" evidence="3">
    <location>
        <begin position="69"/>
        <end position="101"/>
    </location>
</feature>
<comment type="caution">
    <text evidence="5">The sequence shown here is derived from an EMBL/GenBank/DDBJ whole genome shotgun (WGS) entry which is preliminary data.</text>
</comment>
<dbReference type="Gene3D" id="1.25.40.20">
    <property type="entry name" value="Ankyrin repeat-containing domain"/>
    <property type="match status" value="1"/>
</dbReference>
<dbReference type="InterPro" id="IPR032171">
    <property type="entry name" value="COR-A"/>
</dbReference>
<organism evidence="5 6">
    <name type="scientific">Pythium oligandrum</name>
    <name type="common">Mycoparasitic fungus</name>
    <dbReference type="NCBI Taxonomy" id="41045"/>
    <lineage>
        <taxon>Eukaryota</taxon>
        <taxon>Sar</taxon>
        <taxon>Stramenopiles</taxon>
        <taxon>Oomycota</taxon>
        <taxon>Peronosporomycetes</taxon>
        <taxon>Pythiales</taxon>
        <taxon>Pythiaceae</taxon>
        <taxon>Pythium</taxon>
    </lineage>
</organism>
<dbReference type="Proteomes" id="UP000794436">
    <property type="component" value="Unassembled WGS sequence"/>
</dbReference>
<evidence type="ECO:0000313" key="6">
    <source>
        <dbReference type="Proteomes" id="UP000794436"/>
    </source>
</evidence>
<feature type="repeat" description="ANK" evidence="3">
    <location>
        <begin position="35"/>
        <end position="67"/>
    </location>
</feature>
<feature type="repeat" description="ANK" evidence="3">
    <location>
        <begin position="168"/>
        <end position="200"/>
    </location>
</feature>
<name>A0A8K1C9G9_PYTOL</name>
<dbReference type="PRINTS" id="PR01415">
    <property type="entry name" value="ANKYRIN"/>
</dbReference>
<dbReference type="Gene3D" id="3.40.50.300">
    <property type="entry name" value="P-loop containing nucleotide triphosphate hydrolases"/>
    <property type="match status" value="1"/>
</dbReference>
<keyword evidence="6" id="KW-1185">Reference proteome</keyword>
<dbReference type="Pfam" id="PF12796">
    <property type="entry name" value="Ank_2"/>
    <property type="match status" value="2"/>
</dbReference>
<dbReference type="Pfam" id="PF08477">
    <property type="entry name" value="Roc"/>
    <property type="match status" value="1"/>
</dbReference>
<feature type="repeat" description="ANK" evidence="3">
    <location>
        <begin position="135"/>
        <end position="167"/>
    </location>
</feature>
<proteinExistence type="predicted"/>
<gene>
    <name evidence="5" type="ORF">Poli38472_010187</name>
</gene>
<feature type="repeat" description="ANK" evidence="3">
    <location>
        <begin position="102"/>
        <end position="134"/>
    </location>
</feature>
<dbReference type="SUPFAM" id="SSF48403">
    <property type="entry name" value="Ankyrin repeat"/>
    <property type="match status" value="1"/>
</dbReference>
<dbReference type="PANTHER" id="PTHR24171">
    <property type="entry name" value="ANKYRIN REPEAT DOMAIN-CONTAINING PROTEIN 39-RELATED"/>
    <property type="match status" value="1"/>
</dbReference>
<dbReference type="SMART" id="SM00248">
    <property type="entry name" value="ANK"/>
    <property type="match status" value="6"/>
</dbReference>
<dbReference type="InterPro" id="IPR027417">
    <property type="entry name" value="P-loop_NTPase"/>
</dbReference>
<accession>A0A8K1C9G9</accession>
<feature type="repeat" description="ANK" evidence="3">
    <location>
        <begin position="1"/>
        <end position="33"/>
    </location>
</feature>
<evidence type="ECO:0000313" key="5">
    <source>
        <dbReference type="EMBL" id="TMW58628.1"/>
    </source>
</evidence>
<evidence type="ECO:0000256" key="2">
    <source>
        <dbReference type="ARBA" id="ARBA00023043"/>
    </source>
</evidence>
<dbReference type="Pfam" id="PF16095">
    <property type="entry name" value="COR-A"/>
    <property type="match status" value="1"/>
</dbReference>
<feature type="domain" description="COR" evidence="4">
    <location>
        <begin position="630"/>
        <end position="765"/>
    </location>
</feature>
<dbReference type="Pfam" id="PF00023">
    <property type="entry name" value="Ank"/>
    <property type="match status" value="1"/>
</dbReference>
<dbReference type="PANTHER" id="PTHR24171:SF9">
    <property type="entry name" value="ANKYRIN REPEAT DOMAIN-CONTAINING PROTEIN 39"/>
    <property type="match status" value="1"/>
</dbReference>
<evidence type="ECO:0000259" key="4">
    <source>
        <dbReference type="Pfam" id="PF16095"/>
    </source>
</evidence>
<sequence length="1455" mass="163196">MRQQSLHDAVKRGDIATVNRLLQDGVEIDALEPYIGRTALHYAAMKNEVEIAKTLLSRQASVHAKSVRNALTPLHFAADKDSRNAAVFLVENGADVNAPDKNGRTPLHSAASSDSSEVAKFLLENGAEVDAVNKLGETPLHYSATSNRGVVADVLLKKGASVNVKSKRGRTPLHEAAAQCRGRLVRLLLRNGADVTSLDEDGNSPLRCLAIRALGDNRVLDEELRMLYRLMSAGSPWTDEDDEEIRKQAREKKREKQVSAFLAAIRSWVKQRHDGMKKLTRLPLEVYKRGGPDVRVYFTFAVPHAIRRKTLEEEGKADGLSSESSRQLVDDASVYRKKLCVVGPTFSGKSGLLRAMTKQKRVTMRSSEDQDVGIEAFSWKFESSSSEDREKRQYEVTILDFAGRDDYQSIHSLFYSKHSVYAICIDLKEYADALEEAEVEVAASRSSQMDGFVEKHVFRWVRVICAREPESEFVFIGTKADLINHDAQLIEKISTDVMARVERKREQAAQELSRMVSTLRKSLKNDVEEESDMKTHQRILALEELQTKAVRFLSSELLVVSATSLHGLDKALTQLEQCIIESDTSFLIPEMYQKVEDFVLKQVQASTAEKTMTAQVKSAFQNITDLKEAIEKELTISGEESTAILHVLHDLGDIMWFDEVDGELAEVVFLNPALVIDFIRQVINRKLVDDPDKEGKEVEARLQSLYEAVRKEGRVAHELLCELDMWYDVHDDQRILQLKQLLFQFQLAYPAGNNTIEWNSDLIVPMYWKKRMTGDDTEETSSTDLAIALPESVCWEYDFHRHLPDNIFEKLGVQSYSSHYSSNRVFTRDSFETHAKGKYVARVAKKVRDESASDSGSEDWTILSIEVKAAKREEAWQQLVWYSMNLERLLEDYPGLWVNRYTLGREGKRYDVDQLMVELQQQKDLHLDDDVLPPSMEWYITEAWTGRDNDTSAISRGRAPTTFLVSDLEARFQTLLENQFQNVYEKIDKSTDKLTKQLAEVGNRRDYPSLWTLEYRPESDGTVSTASYIVKIRSHLSGVCYHEPIVVTVKTGFFDKYGIQIRNGISLLASVTLGDFLSPVVDGITNELETAAELHSLVQGLDLPSTGPLDMENDRTMSPDSSIVLLREILTAYDDKFDPLRMSSLCGLECAIIVESGEHIWVHRTEIEGRTDIIFRHDYTSSTAGVGDNVQQITAAGSFKAIPQIEGQPSSKIYEIPRIEAEPEAEAEAGWTIPPAEQIERLPSIHVKQSTTVIARQPSRQTSSVALKSAIPSGSSGSLKSIASQRSMGGCRSTLVTLDPLLSIRIIGLQDQNDGRPTTSVGSVCKWRLMDEQGRLGNSGSTQPLASEEAARGWSTQAFLVDVPNGVESLLGCTLVYRVQAKPRRSWTDWFCGCCRRTESEEIGMGSFTFGDSALADLESGRWYEYATTVLHGKGDLAGALVFHLRVETNGEADA</sequence>
<dbReference type="PROSITE" id="PS50088">
    <property type="entry name" value="ANK_REPEAT"/>
    <property type="match status" value="6"/>
</dbReference>
<protein>
    <recommendedName>
        <fullName evidence="4">COR domain-containing protein</fullName>
    </recommendedName>
</protein>
<dbReference type="InterPro" id="IPR002110">
    <property type="entry name" value="Ankyrin_rpt"/>
</dbReference>
<keyword evidence="1" id="KW-0677">Repeat</keyword>
<evidence type="ECO:0000256" key="3">
    <source>
        <dbReference type="PROSITE-ProRule" id="PRU00023"/>
    </source>
</evidence>
<keyword evidence="2 3" id="KW-0040">ANK repeat</keyword>
<dbReference type="OrthoDB" id="125484at2759"/>
<dbReference type="InterPro" id="IPR036770">
    <property type="entry name" value="Ankyrin_rpt-contain_sf"/>
</dbReference>
<dbReference type="PROSITE" id="PS50297">
    <property type="entry name" value="ANK_REP_REGION"/>
    <property type="match status" value="5"/>
</dbReference>